<keyword evidence="3" id="KW-0732">Signal</keyword>
<keyword evidence="9" id="KW-1185">Reference proteome</keyword>
<comment type="subcellular location">
    <subcellularLocation>
        <location evidence="1">Cell outer membrane</location>
    </subcellularLocation>
</comment>
<name>A0A4R4KBQ1_9BACT</name>
<keyword evidence="5" id="KW-0998">Cell outer membrane</keyword>
<dbReference type="EMBL" id="SMJU01000006">
    <property type="protein sequence ID" value="TDB65324.1"/>
    <property type="molecule type" value="Genomic_DNA"/>
</dbReference>
<evidence type="ECO:0000259" key="7">
    <source>
        <dbReference type="Pfam" id="PF14322"/>
    </source>
</evidence>
<dbReference type="RefSeq" id="WP_132117687.1">
    <property type="nucleotide sequence ID" value="NZ_SMJU01000006.1"/>
</dbReference>
<evidence type="ECO:0000313" key="8">
    <source>
        <dbReference type="EMBL" id="TDB65324.1"/>
    </source>
</evidence>
<evidence type="ECO:0000256" key="3">
    <source>
        <dbReference type="ARBA" id="ARBA00022729"/>
    </source>
</evidence>
<dbReference type="Proteomes" id="UP000295706">
    <property type="component" value="Unassembled WGS sequence"/>
</dbReference>
<comment type="caution">
    <text evidence="8">The sequence shown here is derived from an EMBL/GenBank/DDBJ whole genome shotgun (WGS) entry which is preliminary data.</text>
</comment>
<reference evidence="8 9" key="1">
    <citation type="submission" date="2019-02" db="EMBL/GenBank/DDBJ databases">
        <title>Arundinibacter roseus gen. nov., sp. nov., a new member of the family Cytophagaceae.</title>
        <authorList>
            <person name="Szuroczki S."/>
            <person name="Khayer B."/>
            <person name="Sproer C."/>
            <person name="Toumi M."/>
            <person name="Szabo A."/>
            <person name="Felfoldi T."/>
            <person name="Schumann P."/>
            <person name="Toth E."/>
        </authorList>
    </citation>
    <scope>NUCLEOTIDE SEQUENCE [LARGE SCALE GENOMIC DNA]</scope>
    <source>
        <strain evidence="8 9">DMA-k-7a</strain>
    </source>
</reference>
<proteinExistence type="inferred from homology"/>
<evidence type="ECO:0000313" key="9">
    <source>
        <dbReference type="Proteomes" id="UP000295706"/>
    </source>
</evidence>
<feature type="domain" description="RagB/SusD" evidence="6">
    <location>
        <begin position="276"/>
        <end position="558"/>
    </location>
</feature>
<keyword evidence="4" id="KW-0472">Membrane</keyword>
<dbReference type="SUPFAM" id="SSF48452">
    <property type="entry name" value="TPR-like"/>
    <property type="match status" value="1"/>
</dbReference>
<evidence type="ECO:0000256" key="4">
    <source>
        <dbReference type="ARBA" id="ARBA00023136"/>
    </source>
</evidence>
<evidence type="ECO:0000259" key="6">
    <source>
        <dbReference type="Pfam" id="PF07980"/>
    </source>
</evidence>
<dbReference type="Gene3D" id="1.25.40.390">
    <property type="match status" value="1"/>
</dbReference>
<dbReference type="InterPro" id="IPR033985">
    <property type="entry name" value="SusD-like_N"/>
</dbReference>
<sequence length="558" mass="62985">MKKIVNIKASKFFQTGALVAALFIGQSCNVSVLDEEVVSGIGNNYLNTTTGFNDGVNAVYSSLREWYGTERGNNFTIFGTDSYQNGADGSHKFINTYDGGFDARSAHAREVWDLLYVGINAANAVVERAPAVPNISEALRKQRVAEVKVIRAHHYFLLTQLYGGVDLRLTETVAPTKVATRASIQEMYAAIISDLESALPDLENRARSADYGRFTRASAEHLLARVYLTKATSEAKASDDFAKAATFASNVINNYGIKLVDDFADVHRQGNEKNEEVVFAVQYTNSPLTNGGGNNAHVFFLMEYDVLPGMQRDTENGRPFKRYMPTKYTLNEVFVNRDIDSRYYKTFKDVYYSNKPGTFNTSFDKSKPTVTFAQGDTTIFDPGYEMSEAERAKRPYQVMTPSMYTERIFPALRKHIDGGRADRTQFEGVRDYIAFRLAETYLILAEAQFKQGKTAEAVEAINVIRRRAGWPGKKAEMEITASDLTMEFLMAERERELLGEQMRWFDLKRWGNLVERVKKYNPQAAPNIKDFHVLRPIPQNQIDRVEGNQTAFPQNPGY</sequence>
<feature type="domain" description="SusD-like N-terminal" evidence="7">
    <location>
        <begin position="48"/>
        <end position="228"/>
    </location>
</feature>
<evidence type="ECO:0000256" key="2">
    <source>
        <dbReference type="ARBA" id="ARBA00006275"/>
    </source>
</evidence>
<dbReference type="InterPro" id="IPR011990">
    <property type="entry name" value="TPR-like_helical_dom_sf"/>
</dbReference>
<protein>
    <submittedName>
        <fullName evidence="8">RagB/SusD family nutrient uptake outer membrane protein</fullName>
    </submittedName>
</protein>
<accession>A0A4R4KBQ1</accession>
<dbReference type="PROSITE" id="PS51257">
    <property type="entry name" value="PROKAR_LIPOPROTEIN"/>
    <property type="match status" value="1"/>
</dbReference>
<dbReference type="Pfam" id="PF14322">
    <property type="entry name" value="SusD-like_3"/>
    <property type="match status" value="1"/>
</dbReference>
<organism evidence="8 9">
    <name type="scientific">Arundinibacter roseus</name>
    <dbReference type="NCBI Taxonomy" id="2070510"/>
    <lineage>
        <taxon>Bacteria</taxon>
        <taxon>Pseudomonadati</taxon>
        <taxon>Bacteroidota</taxon>
        <taxon>Cytophagia</taxon>
        <taxon>Cytophagales</taxon>
        <taxon>Spirosomataceae</taxon>
        <taxon>Arundinibacter</taxon>
    </lineage>
</organism>
<dbReference type="Pfam" id="PF07980">
    <property type="entry name" value="SusD_RagB"/>
    <property type="match status" value="1"/>
</dbReference>
<comment type="similarity">
    <text evidence="2">Belongs to the SusD family.</text>
</comment>
<dbReference type="AlphaFoldDB" id="A0A4R4KBQ1"/>
<dbReference type="GO" id="GO:0009279">
    <property type="term" value="C:cell outer membrane"/>
    <property type="evidence" value="ECO:0007669"/>
    <property type="project" value="UniProtKB-SubCell"/>
</dbReference>
<dbReference type="InterPro" id="IPR012944">
    <property type="entry name" value="SusD_RagB_dom"/>
</dbReference>
<gene>
    <name evidence="8" type="ORF">EZE20_11540</name>
</gene>
<evidence type="ECO:0000256" key="1">
    <source>
        <dbReference type="ARBA" id="ARBA00004442"/>
    </source>
</evidence>
<dbReference type="OrthoDB" id="906516at2"/>
<evidence type="ECO:0000256" key="5">
    <source>
        <dbReference type="ARBA" id="ARBA00023237"/>
    </source>
</evidence>